<evidence type="ECO:0008006" key="4">
    <source>
        <dbReference type="Google" id="ProtNLM"/>
    </source>
</evidence>
<keyword evidence="3" id="KW-1185">Reference proteome</keyword>
<proteinExistence type="predicted"/>
<dbReference type="GeneID" id="92210448"/>
<organism evidence="2 3">
    <name type="scientific">Lodderomyces beijingensis</name>
    <dbReference type="NCBI Taxonomy" id="1775926"/>
    <lineage>
        <taxon>Eukaryota</taxon>
        <taxon>Fungi</taxon>
        <taxon>Dikarya</taxon>
        <taxon>Ascomycota</taxon>
        <taxon>Saccharomycotina</taxon>
        <taxon>Pichiomycetes</taxon>
        <taxon>Debaryomycetaceae</taxon>
        <taxon>Candida/Lodderomyces clade</taxon>
        <taxon>Lodderomyces</taxon>
    </lineage>
</organism>
<feature type="region of interest" description="Disordered" evidence="1">
    <location>
        <begin position="511"/>
        <end position="544"/>
    </location>
</feature>
<feature type="region of interest" description="Disordered" evidence="1">
    <location>
        <begin position="44"/>
        <end position="99"/>
    </location>
</feature>
<evidence type="ECO:0000313" key="2">
    <source>
        <dbReference type="EMBL" id="CAK9441384.1"/>
    </source>
</evidence>
<accession>A0ABP0ZTN9</accession>
<sequence length="544" mass="60137">MPRVKSVRGPSLVTDHVTVIKELHPRRKVKRVLVTIKLQPGVLRSVGEGKPQSDAFPPPQPSLPPQPPQLQPPLPLPPPQGDPLSTGTTDAHAEPFQRSGSFSVDLDAFERELLSHITSESSGLDSGTVPPAQDHPHPQNLVFLPPITSNDINQNQRAPDPVIPTAPTAQTSQITGDSTARINRQVKKESQIEKSVDDEQDTGKLAKSHKPLPPNIAPLLKAEFSALDAEEDGIQVDHIIFSLKDPLGGGRINFPVRSRFCTHFECFDYNNFCMISKITESTKNITKKNLLKQNYEKLSKGGGGATARKTSTRFKQQQPTSGNTAGTNIILPPVGRSIISQKGVQDIRLPPYVTILNDPMPQYNAKFVPANYHQCVFYKCPICRISFPLSALIVSDVFNYFLKSTPLEIQRIELVGLEKFRPIMDEEFYGKSRSKKNKKSNKIGGGGDDDDDDGVICISSEDEDDASISRRAAAAQQTSQKMSFGNILHQENVLRNPPLYQDAFRFWRHDNNNNNTHNNNNNNNNNSGPIDGDGTSWDDPVLLD</sequence>
<feature type="region of interest" description="Disordered" evidence="1">
    <location>
        <begin position="301"/>
        <end position="326"/>
    </location>
</feature>
<feature type="region of interest" description="Disordered" evidence="1">
    <location>
        <begin position="186"/>
        <end position="212"/>
    </location>
</feature>
<dbReference type="PANTHER" id="PTHR10782">
    <property type="entry name" value="ZINC FINGER MIZ DOMAIN-CONTAINING PROTEIN"/>
    <property type="match status" value="1"/>
</dbReference>
<reference evidence="2 3" key="1">
    <citation type="submission" date="2024-03" db="EMBL/GenBank/DDBJ databases">
        <authorList>
            <person name="Brejova B."/>
        </authorList>
    </citation>
    <scope>NUCLEOTIDE SEQUENCE [LARGE SCALE GENOMIC DNA]</scope>
    <source>
        <strain evidence="2 3">CBS 14171</strain>
    </source>
</reference>
<evidence type="ECO:0000256" key="1">
    <source>
        <dbReference type="SAM" id="MobiDB-lite"/>
    </source>
</evidence>
<evidence type="ECO:0000313" key="3">
    <source>
        <dbReference type="Proteomes" id="UP001497383"/>
    </source>
</evidence>
<dbReference type="InterPro" id="IPR013083">
    <property type="entry name" value="Znf_RING/FYVE/PHD"/>
</dbReference>
<feature type="compositionally biased region" description="Basic and acidic residues" evidence="1">
    <location>
        <begin position="186"/>
        <end position="204"/>
    </location>
</feature>
<feature type="region of interest" description="Disordered" evidence="1">
    <location>
        <begin position="434"/>
        <end position="457"/>
    </location>
</feature>
<dbReference type="RefSeq" id="XP_066832190.1">
    <property type="nucleotide sequence ID" value="XM_066975564.1"/>
</dbReference>
<protein>
    <recommendedName>
        <fullName evidence="4">SP-RING-type domain-containing protein</fullName>
    </recommendedName>
</protein>
<feature type="compositionally biased region" description="Acidic residues" evidence="1">
    <location>
        <begin position="447"/>
        <end position="457"/>
    </location>
</feature>
<gene>
    <name evidence="2" type="ORF">LODBEIA_P52520</name>
</gene>
<dbReference type="EMBL" id="OZ022410">
    <property type="protein sequence ID" value="CAK9441384.1"/>
    <property type="molecule type" value="Genomic_DNA"/>
</dbReference>
<feature type="compositionally biased region" description="Pro residues" evidence="1">
    <location>
        <begin position="56"/>
        <end position="81"/>
    </location>
</feature>
<dbReference type="Proteomes" id="UP001497383">
    <property type="component" value="Chromosome 6"/>
</dbReference>
<feature type="compositionally biased region" description="Polar residues" evidence="1">
    <location>
        <begin position="313"/>
        <end position="326"/>
    </location>
</feature>
<feature type="compositionally biased region" description="Low complexity" evidence="1">
    <location>
        <begin position="512"/>
        <end position="526"/>
    </location>
</feature>
<name>A0ABP0ZTN9_9ASCO</name>
<dbReference type="PANTHER" id="PTHR10782:SF4">
    <property type="entry name" value="TONALLI, ISOFORM E"/>
    <property type="match status" value="1"/>
</dbReference>
<dbReference type="Gene3D" id="3.30.40.10">
    <property type="entry name" value="Zinc/RING finger domain, C3HC4 (zinc finger)"/>
    <property type="match status" value="1"/>
</dbReference>